<sequence length="261" mass="30051">MADGPEPNMAKYASLLGIPRELRQQIYGYVMHFDLKYDVMQFRFRHIHPLAWSWRDNRYVRERLCLGWVNLRLTCRLFNFELAATMDSAYVLNDEANRTYTLDITASEHPSMGEAMIMLTTWRKIPCCPSNASTLAITIYINVPQIPAAWTTGELELYARPLVRQLCNTVGNYMTHGPLLGRHARLQGRMGLKKLELNYFLCEPPGGINSMPTNQSLDWRWSGVVDQVFEFMKSHFVRTGRLAIVRSWTPAGTRIATAEEE</sequence>
<keyword evidence="2" id="KW-1185">Reference proteome</keyword>
<gene>
    <name evidence="1" type="ORF">O1611_g5204</name>
</gene>
<accession>A0ACC2JLT6</accession>
<reference evidence="1" key="1">
    <citation type="submission" date="2022-12" db="EMBL/GenBank/DDBJ databases">
        <title>Genome Sequence of Lasiodiplodia mahajangana.</title>
        <authorList>
            <person name="Buettner E."/>
        </authorList>
    </citation>
    <scope>NUCLEOTIDE SEQUENCE</scope>
    <source>
        <strain evidence="1">VT137</strain>
    </source>
</reference>
<evidence type="ECO:0000313" key="1">
    <source>
        <dbReference type="EMBL" id="KAJ8128430.1"/>
    </source>
</evidence>
<dbReference type="Proteomes" id="UP001153332">
    <property type="component" value="Unassembled WGS sequence"/>
</dbReference>
<dbReference type="EMBL" id="JAPUUL010001071">
    <property type="protein sequence ID" value="KAJ8128430.1"/>
    <property type="molecule type" value="Genomic_DNA"/>
</dbReference>
<name>A0ACC2JLT6_9PEZI</name>
<proteinExistence type="predicted"/>
<organism evidence="1 2">
    <name type="scientific">Lasiodiplodia mahajangana</name>
    <dbReference type="NCBI Taxonomy" id="1108764"/>
    <lineage>
        <taxon>Eukaryota</taxon>
        <taxon>Fungi</taxon>
        <taxon>Dikarya</taxon>
        <taxon>Ascomycota</taxon>
        <taxon>Pezizomycotina</taxon>
        <taxon>Dothideomycetes</taxon>
        <taxon>Dothideomycetes incertae sedis</taxon>
        <taxon>Botryosphaeriales</taxon>
        <taxon>Botryosphaeriaceae</taxon>
        <taxon>Lasiodiplodia</taxon>
    </lineage>
</organism>
<evidence type="ECO:0000313" key="2">
    <source>
        <dbReference type="Proteomes" id="UP001153332"/>
    </source>
</evidence>
<comment type="caution">
    <text evidence="1">The sequence shown here is derived from an EMBL/GenBank/DDBJ whole genome shotgun (WGS) entry which is preliminary data.</text>
</comment>
<protein>
    <submittedName>
        <fullName evidence="1">Uncharacterized protein</fullName>
    </submittedName>
</protein>